<proteinExistence type="predicted"/>
<protein>
    <submittedName>
        <fullName evidence="2">Uncharacterized protein</fullName>
    </submittedName>
</protein>
<dbReference type="EMBL" id="JAYMYS010000002">
    <property type="protein sequence ID" value="KAK7406518.1"/>
    <property type="molecule type" value="Genomic_DNA"/>
</dbReference>
<evidence type="ECO:0000256" key="1">
    <source>
        <dbReference type="SAM" id="MobiDB-lite"/>
    </source>
</evidence>
<sequence length="223" mass="25219">MRNVMMVLINLDAKIDFYSRYQSDGRDNEITISSRFEVLSTCYNMLCDIASKKRDTLNHIGNEISKITNKLLQQGNFHIKDNGVFDNSSNPVVIKTSSTKSRKNKKKIMKCSNCKKVGYTVTTCHLFDGIDEEFKGIKDSMDLKTDDGSKSLDKDRKNNGSTEMLHKNPTSCTQKSVNNEKEYVESNIINIVLENSEGLYRWSSLLHPVIKGQCESSTKASPP</sequence>
<comment type="caution">
    <text evidence="2">The sequence shown here is derived from an EMBL/GenBank/DDBJ whole genome shotgun (WGS) entry which is preliminary data.</text>
</comment>
<reference evidence="2 3" key="1">
    <citation type="submission" date="2024-01" db="EMBL/GenBank/DDBJ databases">
        <title>The genomes of 5 underutilized Papilionoideae crops provide insights into root nodulation and disease resistanc.</title>
        <authorList>
            <person name="Jiang F."/>
        </authorList>
    </citation>
    <scope>NUCLEOTIDE SEQUENCE [LARGE SCALE GENOMIC DNA]</scope>
    <source>
        <strain evidence="2">DUOXIRENSHENG_FW03</strain>
        <tissue evidence="2">Leaves</tissue>
    </source>
</reference>
<evidence type="ECO:0000313" key="2">
    <source>
        <dbReference type="EMBL" id="KAK7406518.1"/>
    </source>
</evidence>
<feature type="compositionally biased region" description="Polar residues" evidence="1">
    <location>
        <begin position="168"/>
        <end position="177"/>
    </location>
</feature>
<feature type="compositionally biased region" description="Basic and acidic residues" evidence="1">
    <location>
        <begin position="145"/>
        <end position="158"/>
    </location>
</feature>
<name>A0AAN9T4K3_PSOTE</name>
<accession>A0AAN9T4K3</accession>
<feature type="region of interest" description="Disordered" evidence="1">
    <location>
        <begin position="145"/>
        <end position="177"/>
    </location>
</feature>
<dbReference type="Proteomes" id="UP001386955">
    <property type="component" value="Unassembled WGS sequence"/>
</dbReference>
<organism evidence="2 3">
    <name type="scientific">Psophocarpus tetragonolobus</name>
    <name type="common">Winged bean</name>
    <name type="synonym">Dolichos tetragonolobus</name>
    <dbReference type="NCBI Taxonomy" id="3891"/>
    <lineage>
        <taxon>Eukaryota</taxon>
        <taxon>Viridiplantae</taxon>
        <taxon>Streptophyta</taxon>
        <taxon>Embryophyta</taxon>
        <taxon>Tracheophyta</taxon>
        <taxon>Spermatophyta</taxon>
        <taxon>Magnoliopsida</taxon>
        <taxon>eudicotyledons</taxon>
        <taxon>Gunneridae</taxon>
        <taxon>Pentapetalae</taxon>
        <taxon>rosids</taxon>
        <taxon>fabids</taxon>
        <taxon>Fabales</taxon>
        <taxon>Fabaceae</taxon>
        <taxon>Papilionoideae</taxon>
        <taxon>50 kb inversion clade</taxon>
        <taxon>NPAAA clade</taxon>
        <taxon>indigoferoid/millettioid clade</taxon>
        <taxon>Phaseoleae</taxon>
        <taxon>Psophocarpus</taxon>
    </lineage>
</organism>
<dbReference type="AlphaFoldDB" id="A0AAN9T4K3"/>
<gene>
    <name evidence="2" type="ORF">VNO78_08145</name>
</gene>
<evidence type="ECO:0000313" key="3">
    <source>
        <dbReference type="Proteomes" id="UP001386955"/>
    </source>
</evidence>
<keyword evidence="3" id="KW-1185">Reference proteome</keyword>